<organism evidence="2 3">
    <name type="scientific">Ewingella americana (strain ATCC 33852 / DSM 4580 / CCUG 14506 / JCM 5911 / LMG 7869 / NCTC 12157 / CDC 1468-78)</name>
    <dbReference type="NCBI Taxonomy" id="910964"/>
    <lineage>
        <taxon>Bacteria</taxon>
        <taxon>Pseudomonadati</taxon>
        <taxon>Pseudomonadota</taxon>
        <taxon>Gammaproteobacteria</taxon>
        <taxon>Enterobacterales</taxon>
        <taxon>Yersiniaceae</taxon>
        <taxon>Ewingella</taxon>
    </lineage>
</organism>
<evidence type="ECO:0000313" key="3">
    <source>
        <dbReference type="Proteomes" id="UP000028640"/>
    </source>
</evidence>
<dbReference type="GO" id="GO:0071111">
    <property type="term" value="F:cyclic-guanylate-specific phosphodiesterase activity"/>
    <property type="evidence" value="ECO:0007669"/>
    <property type="project" value="InterPro"/>
</dbReference>
<reference evidence="2 3" key="1">
    <citation type="submission" date="2014-05" db="EMBL/GenBank/DDBJ databases">
        <title>ATOL: Assembling a taxonomically balanced genome-scale reconstruction of the evolutionary history of the Enterobacteriaceae.</title>
        <authorList>
            <person name="Plunkett G.III."/>
            <person name="Neeno-Eckwall E.C."/>
            <person name="Glasner J.D."/>
            <person name="Perna N.T."/>
        </authorList>
    </citation>
    <scope>NUCLEOTIDE SEQUENCE [LARGE SCALE GENOMIC DNA]</scope>
    <source>
        <strain evidence="2 3">ATCC 33852</strain>
    </source>
</reference>
<dbReference type="InterPro" id="IPR050706">
    <property type="entry name" value="Cyclic-di-GMP_PDE-like"/>
</dbReference>
<dbReference type="GeneID" id="78381694"/>
<comment type="caution">
    <text evidence="2">The sequence shown here is derived from an EMBL/GenBank/DDBJ whole genome shotgun (WGS) entry which is preliminary data.</text>
</comment>
<dbReference type="PROSITE" id="PS50883">
    <property type="entry name" value="EAL"/>
    <property type="match status" value="1"/>
</dbReference>
<gene>
    <name evidence="2" type="ORF">GEAM_2974</name>
</gene>
<dbReference type="AlphaFoldDB" id="A0A085G623"/>
<dbReference type="Gene3D" id="3.20.20.450">
    <property type="entry name" value="EAL domain"/>
    <property type="match status" value="1"/>
</dbReference>
<dbReference type="Proteomes" id="UP000028640">
    <property type="component" value="Unassembled WGS sequence"/>
</dbReference>
<protein>
    <submittedName>
        <fullName evidence="2">GGDEF/EAL domain protein</fullName>
    </submittedName>
</protein>
<feature type="domain" description="EAL" evidence="1">
    <location>
        <begin position="1"/>
        <end position="231"/>
    </location>
</feature>
<accession>A0A085G623</accession>
<dbReference type="eggNOG" id="COG2200">
    <property type="taxonomic scope" value="Bacteria"/>
</dbReference>
<keyword evidence="3" id="KW-1185">Reference proteome</keyword>
<dbReference type="InterPro" id="IPR035919">
    <property type="entry name" value="EAL_sf"/>
</dbReference>
<evidence type="ECO:0000259" key="1">
    <source>
        <dbReference type="PROSITE" id="PS50883"/>
    </source>
</evidence>
<dbReference type="SMART" id="SM00052">
    <property type="entry name" value="EAL"/>
    <property type="match status" value="1"/>
</dbReference>
<dbReference type="EMBL" id="JMPJ01000065">
    <property type="protein sequence ID" value="KFC79168.1"/>
    <property type="molecule type" value="Genomic_DNA"/>
</dbReference>
<dbReference type="Pfam" id="PF00563">
    <property type="entry name" value="EAL"/>
    <property type="match status" value="1"/>
</dbReference>
<dbReference type="PANTHER" id="PTHR33121">
    <property type="entry name" value="CYCLIC DI-GMP PHOSPHODIESTERASE PDEF"/>
    <property type="match status" value="1"/>
</dbReference>
<dbReference type="SUPFAM" id="SSF141868">
    <property type="entry name" value="EAL domain-like"/>
    <property type="match status" value="1"/>
</dbReference>
<dbReference type="OrthoDB" id="8552213at2"/>
<name>A0A085G623_EWIA3</name>
<evidence type="ECO:0000313" key="2">
    <source>
        <dbReference type="EMBL" id="KFC79168.1"/>
    </source>
</evidence>
<dbReference type="PANTHER" id="PTHR33121:SF78">
    <property type="entry name" value="CYCLIC DI-GMP PHOSPHODIESTERASE PDEH"/>
    <property type="match status" value="1"/>
</dbReference>
<dbReference type="InterPro" id="IPR001633">
    <property type="entry name" value="EAL_dom"/>
</dbReference>
<sequence length="231" mass="26375">MDPASASEFYFVYEPIISPAGNVLGFEMLTRQNSLNGPCASIEHLFSQLHAEHKFDIFYTQLNTLSHQAEYFLEHGLSVSLNVDIEIAEGIIRSVALTNRLKRMGFIRLEINEHFAELFHPRPQPLLNHLAACCPLWLDDFSADHQRLLPATLKQFECIKVDKHFFWQHQGSEELKSVVQQLGRSCQGVIVEGVETSEQLRGLKSMNIKGMQGYLWPARFQHNLESHVSIS</sequence>
<proteinExistence type="predicted"/>
<dbReference type="RefSeq" id="WP_034792902.1">
    <property type="nucleotide sequence ID" value="NZ_JMPJ01000065.1"/>
</dbReference>
<dbReference type="STRING" id="910964.GEAM_2974"/>